<dbReference type="Proteomes" id="UP000828941">
    <property type="component" value="Chromosome 4"/>
</dbReference>
<protein>
    <submittedName>
        <fullName evidence="1">Uncharacterized protein</fullName>
    </submittedName>
</protein>
<reference evidence="1 2" key="1">
    <citation type="journal article" date="2022" name="DNA Res.">
        <title>Chromosomal-level genome assembly of the orchid tree Bauhinia variegata (Leguminosae; Cercidoideae) supports the allotetraploid origin hypothesis of Bauhinia.</title>
        <authorList>
            <person name="Zhong Y."/>
            <person name="Chen Y."/>
            <person name="Zheng D."/>
            <person name="Pang J."/>
            <person name="Liu Y."/>
            <person name="Luo S."/>
            <person name="Meng S."/>
            <person name="Qian L."/>
            <person name="Wei D."/>
            <person name="Dai S."/>
            <person name="Zhou R."/>
        </authorList>
    </citation>
    <scope>NUCLEOTIDE SEQUENCE [LARGE SCALE GENOMIC DNA]</scope>
    <source>
        <strain evidence="1">BV-YZ2020</strain>
    </source>
</reference>
<sequence>MPMVPIRGPIQGMETVVATVSGYHGTERSNLIKLITHAGGNYVGRMSKSITHLICWKFEGKKFDLAHKFNTIIVNHQWVEDCIKQRRRLPENSYVLLSGEEVGPLVLEVPLFVQTSSLTRENLPSERADDLGSLNQNSEFTSGDSGNPVWADSSIINKKNKLKLVEKDVKHSKKTNKRCFDDISLSRILNVELKELSSHSFREARKGKRKISDSDEVATLAECSRRGRRLVKNNVHEDVLDPLISDSNHEEKHSRSRPHTDPVAPSCLSGGVTNDNIQENREGSGDESTNQSGMINAASDGTEQIKDSNNLSTSRNLILCMEDPLPTTEQTPADVGSDADNDQVDQVAGPTTSTELSCVICWTEFSSTRGILRCGHRFCYSCIQTWADQLLSRRKLLTCPLCKMSFAHIIKVDDAASTDQKVYSQTIPCEIPTSDVFILADRESPNYGSEIAACVVCRGREPEDLLVSCNVCQIRRIHTYCLDPPLFPWACTHCKDLRMLFHNH</sequence>
<evidence type="ECO:0000313" key="2">
    <source>
        <dbReference type="Proteomes" id="UP000828941"/>
    </source>
</evidence>
<name>A0ACB9PFP7_BAUVA</name>
<dbReference type="EMBL" id="CM039429">
    <property type="protein sequence ID" value="KAI4346789.1"/>
    <property type="molecule type" value="Genomic_DNA"/>
</dbReference>
<accession>A0ACB9PFP7</accession>
<organism evidence="1 2">
    <name type="scientific">Bauhinia variegata</name>
    <name type="common">Purple orchid tree</name>
    <name type="synonym">Phanera variegata</name>
    <dbReference type="NCBI Taxonomy" id="167791"/>
    <lineage>
        <taxon>Eukaryota</taxon>
        <taxon>Viridiplantae</taxon>
        <taxon>Streptophyta</taxon>
        <taxon>Embryophyta</taxon>
        <taxon>Tracheophyta</taxon>
        <taxon>Spermatophyta</taxon>
        <taxon>Magnoliopsida</taxon>
        <taxon>eudicotyledons</taxon>
        <taxon>Gunneridae</taxon>
        <taxon>Pentapetalae</taxon>
        <taxon>rosids</taxon>
        <taxon>fabids</taxon>
        <taxon>Fabales</taxon>
        <taxon>Fabaceae</taxon>
        <taxon>Cercidoideae</taxon>
        <taxon>Cercideae</taxon>
        <taxon>Bauhiniinae</taxon>
        <taxon>Bauhinia</taxon>
    </lineage>
</organism>
<evidence type="ECO:0000313" key="1">
    <source>
        <dbReference type="EMBL" id="KAI4346789.1"/>
    </source>
</evidence>
<gene>
    <name evidence="1" type="ORF">L6164_007657</name>
</gene>
<comment type="caution">
    <text evidence="1">The sequence shown here is derived from an EMBL/GenBank/DDBJ whole genome shotgun (WGS) entry which is preliminary data.</text>
</comment>
<proteinExistence type="predicted"/>
<keyword evidence="2" id="KW-1185">Reference proteome</keyword>